<dbReference type="OrthoDB" id="10060280at2759"/>
<dbReference type="AlphaFoldDB" id="A0A813Q7J0"/>
<dbReference type="GO" id="GO:0004930">
    <property type="term" value="F:G protein-coupled receptor activity"/>
    <property type="evidence" value="ECO:0007669"/>
    <property type="project" value="UniProtKB-KW"/>
</dbReference>
<feature type="transmembrane region" description="Helical" evidence="8">
    <location>
        <begin position="137"/>
        <end position="157"/>
    </location>
</feature>
<dbReference type="Gene3D" id="1.20.1070.10">
    <property type="entry name" value="Rhodopsin 7-helix transmembrane proteins"/>
    <property type="match status" value="1"/>
</dbReference>
<evidence type="ECO:0000256" key="3">
    <source>
        <dbReference type="ARBA" id="ARBA00022989"/>
    </source>
</evidence>
<gene>
    <name evidence="10" type="ORF">OXX778_LOCUS4541</name>
</gene>
<dbReference type="CDD" id="cd00637">
    <property type="entry name" value="7tm_classA_rhodopsin-like"/>
    <property type="match status" value="1"/>
</dbReference>
<evidence type="ECO:0000256" key="6">
    <source>
        <dbReference type="ARBA" id="ARBA00023170"/>
    </source>
</evidence>
<feature type="transmembrane region" description="Helical" evidence="8">
    <location>
        <begin position="296"/>
        <end position="317"/>
    </location>
</feature>
<dbReference type="PANTHER" id="PTHR45695:SF15">
    <property type="entry name" value="OPSIN RH2"/>
    <property type="match status" value="1"/>
</dbReference>
<feature type="transmembrane region" description="Helical" evidence="8">
    <location>
        <begin position="49"/>
        <end position="68"/>
    </location>
</feature>
<keyword evidence="5 8" id="KW-0472">Membrane</keyword>
<evidence type="ECO:0000256" key="5">
    <source>
        <dbReference type="ARBA" id="ARBA00023136"/>
    </source>
</evidence>
<protein>
    <recommendedName>
        <fullName evidence="9">G-protein coupled receptors family 1 profile domain-containing protein</fullName>
    </recommendedName>
</protein>
<feature type="transmembrane region" description="Helical" evidence="8">
    <location>
        <begin position="14"/>
        <end position="37"/>
    </location>
</feature>
<dbReference type="EMBL" id="CAJNOC010000451">
    <property type="protein sequence ID" value="CAF0763077.1"/>
    <property type="molecule type" value="Genomic_DNA"/>
</dbReference>
<feature type="transmembrane region" description="Helical" evidence="8">
    <location>
        <begin position="212"/>
        <end position="237"/>
    </location>
</feature>
<dbReference type="InterPro" id="IPR000276">
    <property type="entry name" value="GPCR_Rhodpsn"/>
</dbReference>
<reference evidence="10" key="1">
    <citation type="submission" date="2021-02" db="EMBL/GenBank/DDBJ databases">
        <authorList>
            <person name="Nowell W R."/>
        </authorList>
    </citation>
    <scope>NUCLEOTIDE SEQUENCE</scope>
    <source>
        <strain evidence="10">Ploen Becks lab</strain>
    </source>
</reference>
<dbReference type="SUPFAM" id="SSF81321">
    <property type="entry name" value="Family A G protein-coupled receptor-like"/>
    <property type="match status" value="1"/>
</dbReference>
<name>A0A813Q7J0_9BILA</name>
<dbReference type="PANTHER" id="PTHR45695">
    <property type="entry name" value="LEUCOKININ RECEPTOR-RELATED"/>
    <property type="match status" value="1"/>
</dbReference>
<dbReference type="PROSITE" id="PS00237">
    <property type="entry name" value="G_PROTEIN_RECEP_F1_1"/>
    <property type="match status" value="1"/>
</dbReference>
<keyword evidence="2 8" id="KW-0812">Transmembrane</keyword>
<evidence type="ECO:0000256" key="7">
    <source>
        <dbReference type="ARBA" id="ARBA00023224"/>
    </source>
</evidence>
<dbReference type="GO" id="GO:0005886">
    <property type="term" value="C:plasma membrane"/>
    <property type="evidence" value="ECO:0007669"/>
    <property type="project" value="TreeGrafter"/>
</dbReference>
<keyword evidence="7" id="KW-0807">Transducer</keyword>
<organism evidence="10 11">
    <name type="scientific">Brachionus calyciflorus</name>
    <dbReference type="NCBI Taxonomy" id="104777"/>
    <lineage>
        <taxon>Eukaryota</taxon>
        <taxon>Metazoa</taxon>
        <taxon>Spiralia</taxon>
        <taxon>Gnathifera</taxon>
        <taxon>Rotifera</taxon>
        <taxon>Eurotatoria</taxon>
        <taxon>Monogononta</taxon>
        <taxon>Pseudotrocha</taxon>
        <taxon>Ploima</taxon>
        <taxon>Brachionidae</taxon>
        <taxon>Brachionus</taxon>
    </lineage>
</organism>
<evidence type="ECO:0000256" key="4">
    <source>
        <dbReference type="ARBA" id="ARBA00023040"/>
    </source>
</evidence>
<dbReference type="InterPro" id="IPR017452">
    <property type="entry name" value="GPCR_Rhodpsn_7TM"/>
</dbReference>
<feature type="domain" description="G-protein coupled receptors family 1 profile" evidence="9">
    <location>
        <begin position="29"/>
        <end position="278"/>
    </location>
</feature>
<dbReference type="PROSITE" id="PS50262">
    <property type="entry name" value="G_PROTEIN_RECEP_F1_2"/>
    <property type="match status" value="1"/>
</dbReference>
<keyword evidence="6" id="KW-0675">Receptor</keyword>
<evidence type="ECO:0000256" key="8">
    <source>
        <dbReference type="SAM" id="Phobius"/>
    </source>
</evidence>
<evidence type="ECO:0000313" key="10">
    <source>
        <dbReference type="EMBL" id="CAF0763077.1"/>
    </source>
</evidence>
<feature type="transmembrane region" description="Helical" evidence="8">
    <location>
        <begin position="258"/>
        <end position="284"/>
    </location>
</feature>
<accession>A0A813Q7J0</accession>
<keyword evidence="11" id="KW-1185">Reference proteome</keyword>
<evidence type="ECO:0000256" key="2">
    <source>
        <dbReference type="ARBA" id="ARBA00022692"/>
    </source>
</evidence>
<sequence>MGMADRKLDDFDRFVSYLPLLVIFVGLIGNTTCFFVFRFSKHFKTIPCMVFLSFVAIGDTASLFVWNLNHFLKPNFKIELEYLNGFSCRFFPFLQLFSLQTSSNLLSIMCIDRFFTIISTPGSIYSRLPFSTLKTSYIWSITIIVLLFFLNFHFLIFNGNYQPLKSVINVTFSELLNISYVNKNTQIPIYEKCFWYGPYFRIYPLLDQINLIVYNFIPFTIMFIFNILLISKTLMLNNTIKNMQSKEAIRAIMKKRRLTVSILSITFAFIILTMPSTISFSYFFEYFFSYSKGPSIINLIDSLAFFYHSSLFFNCFFTNIKFRKYVMRNLFGFKKRSKKAFIGANQTAGSVMN</sequence>
<comment type="subcellular location">
    <subcellularLocation>
        <location evidence="1">Membrane</location>
        <topology evidence="1">Multi-pass membrane protein</topology>
    </subcellularLocation>
</comment>
<evidence type="ECO:0000259" key="9">
    <source>
        <dbReference type="PROSITE" id="PS50262"/>
    </source>
</evidence>
<evidence type="ECO:0000256" key="1">
    <source>
        <dbReference type="ARBA" id="ARBA00004141"/>
    </source>
</evidence>
<dbReference type="Proteomes" id="UP000663879">
    <property type="component" value="Unassembled WGS sequence"/>
</dbReference>
<keyword evidence="3 8" id="KW-1133">Transmembrane helix</keyword>
<keyword evidence="4" id="KW-0297">G-protein coupled receptor</keyword>
<evidence type="ECO:0000313" key="11">
    <source>
        <dbReference type="Proteomes" id="UP000663879"/>
    </source>
</evidence>
<proteinExistence type="predicted"/>
<comment type="caution">
    <text evidence="10">The sequence shown here is derived from an EMBL/GenBank/DDBJ whole genome shotgun (WGS) entry which is preliminary data.</text>
</comment>